<organism evidence="1 2">
    <name type="scientific">Aquibium pacificus</name>
    <dbReference type="NCBI Taxonomy" id="3153579"/>
    <lineage>
        <taxon>Bacteria</taxon>
        <taxon>Pseudomonadati</taxon>
        <taxon>Pseudomonadota</taxon>
        <taxon>Alphaproteobacteria</taxon>
        <taxon>Hyphomicrobiales</taxon>
        <taxon>Phyllobacteriaceae</taxon>
        <taxon>Aquibium</taxon>
    </lineage>
</organism>
<accession>A0ABV3SRB2</accession>
<gene>
    <name evidence="1" type="ORF">ABGN05_27195</name>
</gene>
<dbReference type="RefSeq" id="WP_367957184.1">
    <property type="nucleotide sequence ID" value="NZ_JBDPGJ010000008.1"/>
</dbReference>
<dbReference type="EMBL" id="JBDPGJ010000008">
    <property type="protein sequence ID" value="MEX0409333.1"/>
    <property type="molecule type" value="Genomic_DNA"/>
</dbReference>
<sequence length="72" mass="7557">MDDLVDAIDDQIDIALDEGAEAVDIAAAALFAVGRLLASEMSVPDAMEVFATIINETAPILTELELTGGTRH</sequence>
<reference evidence="1 2" key="1">
    <citation type="submission" date="2024-05" db="EMBL/GenBank/DDBJ databases">
        <authorList>
            <person name="Jiang F."/>
        </authorList>
    </citation>
    <scope>NUCLEOTIDE SEQUENCE [LARGE SCALE GENOMIC DNA]</scope>
    <source>
        <strain evidence="1 2">LZ166</strain>
    </source>
</reference>
<dbReference type="Proteomes" id="UP001556692">
    <property type="component" value="Unassembled WGS sequence"/>
</dbReference>
<name>A0ABV3SRB2_9HYPH</name>
<evidence type="ECO:0000313" key="2">
    <source>
        <dbReference type="Proteomes" id="UP001556692"/>
    </source>
</evidence>
<evidence type="ECO:0000313" key="1">
    <source>
        <dbReference type="EMBL" id="MEX0409333.1"/>
    </source>
</evidence>
<protein>
    <submittedName>
        <fullName evidence="1">Uncharacterized protein</fullName>
    </submittedName>
</protein>
<keyword evidence="2" id="KW-1185">Reference proteome</keyword>
<comment type="caution">
    <text evidence="1">The sequence shown here is derived from an EMBL/GenBank/DDBJ whole genome shotgun (WGS) entry which is preliminary data.</text>
</comment>
<proteinExistence type="predicted"/>